<proteinExistence type="predicted"/>
<keyword evidence="1" id="KW-0238">DNA-binding</keyword>
<dbReference type="GO" id="GO:0003677">
    <property type="term" value="F:DNA binding"/>
    <property type="evidence" value="ECO:0007669"/>
    <property type="project" value="UniProtKB-KW"/>
</dbReference>
<dbReference type="KEGG" id="sclf:BB341_06665"/>
<dbReference type="STRING" id="1901.BB341_06665"/>
<dbReference type="Pfam" id="PF19054">
    <property type="entry name" value="DUF5753"/>
    <property type="match status" value="1"/>
</dbReference>
<dbReference type="Gene3D" id="1.10.260.40">
    <property type="entry name" value="lambda repressor-like DNA-binding domains"/>
    <property type="match status" value="1"/>
</dbReference>
<evidence type="ECO:0000313" key="2">
    <source>
        <dbReference type="Proteomes" id="UP000002357"/>
    </source>
</evidence>
<name>B5H0P2_STRCL</name>
<dbReference type="SUPFAM" id="SSF47413">
    <property type="entry name" value="lambda repressor-like DNA-binding domains"/>
    <property type="match status" value="1"/>
</dbReference>
<reference evidence="1 2" key="1">
    <citation type="journal article" date="2010" name="Genome Biol. Evol.">
        <title>The sequence of a 1.8-mb bacterial linear plasmid reveals a rich evolutionary reservoir of secondary metabolic pathways.</title>
        <authorList>
            <person name="Medema M.H."/>
            <person name="Trefzer A."/>
            <person name="Kovalchuk A."/>
            <person name="van den Berg M."/>
            <person name="Mueller U."/>
            <person name="Heijne W."/>
            <person name="Wu L."/>
            <person name="Alam M.T."/>
            <person name="Ronning C.M."/>
            <person name="Nierman W.C."/>
            <person name="Bovenberg R.A.L."/>
            <person name="Breitling R."/>
            <person name="Takano E."/>
        </authorList>
    </citation>
    <scope>NUCLEOTIDE SEQUENCE [LARGE SCALE GENOMIC DNA]</scope>
    <source>
        <strain evidence="2">ATCC 27064 / DSM 738 / JCM 4710 / NBRC 13307 / NCIMB 12785 / NRRL 3585 / VKM Ac-602</strain>
    </source>
</reference>
<dbReference type="InterPro" id="IPR001387">
    <property type="entry name" value="Cro/C1-type_HTH"/>
</dbReference>
<dbReference type="eggNOG" id="COG1813">
    <property type="taxonomic scope" value="Bacteria"/>
</dbReference>
<dbReference type="EMBL" id="CM000913">
    <property type="protein sequence ID" value="EFG09519.1"/>
    <property type="molecule type" value="Genomic_DNA"/>
</dbReference>
<dbReference type="Proteomes" id="UP000002357">
    <property type="component" value="Chromosome"/>
</dbReference>
<dbReference type="OrthoDB" id="2897536at2"/>
<sequence length="275" mass="31007">MKVGRPKKAAPSARQLFGTKLRRYREDAGLTQEALGLKVQISKSHLSRIENAEYMPPPELPKALDDYFQTGGIFAELYEVCVLEVYPNQFRRSLELESRALVIKQYCGQLIPGLLQTEAYARALFDEFNPYLSPEEIDEYASGRMARQARLRGKDAPDCSFIVDEAALMRRVGGPDVWREQLVRLAEETETKGRIVQILPLAAGCHGLMGGSLVLMALEEGVWTAYEESISTGTVLEEYRAVLRREQAYGRLMARAWSPARTAEHIRSLIEEHAT</sequence>
<evidence type="ECO:0000313" key="1">
    <source>
        <dbReference type="EMBL" id="EFG09519.1"/>
    </source>
</evidence>
<dbReference type="InterPro" id="IPR043917">
    <property type="entry name" value="DUF5753"/>
</dbReference>
<dbReference type="InterPro" id="IPR010982">
    <property type="entry name" value="Lambda_DNA-bd_dom_sf"/>
</dbReference>
<dbReference type="Pfam" id="PF13560">
    <property type="entry name" value="HTH_31"/>
    <property type="match status" value="1"/>
</dbReference>
<protein>
    <submittedName>
        <fullName evidence="1">Putative DNA-binding protein</fullName>
    </submittedName>
</protein>
<keyword evidence="2" id="KW-1185">Reference proteome</keyword>
<dbReference type="PROSITE" id="PS50943">
    <property type="entry name" value="HTH_CROC1"/>
    <property type="match status" value="1"/>
</dbReference>
<dbReference type="CDD" id="cd00093">
    <property type="entry name" value="HTH_XRE"/>
    <property type="match status" value="1"/>
</dbReference>
<dbReference type="SMART" id="SM00530">
    <property type="entry name" value="HTH_XRE"/>
    <property type="match status" value="1"/>
</dbReference>
<accession>B5H0P2</accession>
<dbReference type="AlphaFoldDB" id="B5H0P2"/>
<gene>
    <name evidence="1" type="ORF">SCLAV_4448</name>
</gene>
<organism evidence="1 2">
    <name type="scientific">Streptomyces clavuligerus</name>
    <dbReference type="NCBI Taxonomy" id="1901"/>
    <lineage>
        <taxon>Bacteria</taxon>
        <taxon>Bacillati</taxon>
        <taxon>Actinomycetota</taxon>
        <taxon>Actinomycetes</taxon>
        <taxon>Kitasatosporales</taxon>
        <taxon>Streptomycetaceae</taxon>
        <taxon>Streptomyces</taxon>
    </lineage>
</organism>